<gene>
    <name evidence="1" type="ORF">MNEG_13066</name>
</gene>
<dbReference type="RefSeq" id="XP_013893916.1">
    <property type="nucleotide sequence ID" value="XM_014038462.1"/>
</dbReference>
<evidence type="ECO:0000313" key="2">
    <source>
        <dbReference type="Proteomes" id="UP000054498"/>
    </source>
</evidence>
<dbReference type="Proteomes" id="UP000054498">
    <property type="component" value="Unassembled WGS sequence"/>
</dbReference>
<dbReference type="EMBL" id="KK103822">
    <property type="protein sequence ID" value="KIY94896.1"/>
    <property type="molecule type" value="Genomic_DNA"/>
</dbReference>
<evidence type="ECO:0008006" key="3">
    <source>
        <dbReference type="Google" id="ProtNLM"/>
    </source>
</evidence>
<proteinExistence type="predicted"/>
<dbReference type="GeneID" id="25730491"/>
<reference evidence="1 2" key="1">
    <citation type="journal article" date="2013" name="BMC Genomics">
        <title>Reconstruction of the lipid metabolism for the microalga Monoraphidium neglectum from its genome sequence reveals characteristics suitable for biofuel production.</title>
        <authorList>
            <person name="Bogen C."/>
            <person name="Al-Dilaimi A."/>
            <person name="Albersmeier A."/>
            <person name="Wichmann J."/>
            <person name="Grundmann M."/>
            <person name="Rupp O."/>
            <person name="Lauersen K.J."/>
            <person name="Blifernez-Klassen O."/>
            <person name="Kalinowski J."/>
            <person name="Goesmann A."/>
            <person name="Mussgnug J.H."/>
            <person name="Kruse O."/>
        </authorList>
    </citation>
    <scope>NUCLEOTIDE SEQUENCE [LARGE SCALE GENOMIC DNA]</scope>
    <source>
        <strain evidence="1 2">SAG 48.87</strain>
    </source>
</reference>
<organism evidence="1 2">
    <name type="scientific">Monoraphidium neglectum</name>
    <dbReference type="NCBI Taxonomy" id="145388"/>
    <lineage>
        <taxon>Eukaryota</taxon>
        <taxon>Viridiplantae</taxon>
        <taxon>Chlorophyta</taxon>
        <taxon>core chlorophytes</taxon>
        <taxon>Chlorophyceae</taxon>
        <taxon>CS clade</taxon>
        <taxon>Sphaeropleales</taxon>
        <taxon>Selenastraceae</taxon>
        <taxon>Monoraphidium</taxon>
    </lineage>
</organism>
<evidence type="ECO:0000313" key="1">
    <source>
        <dbReference type="EMBL" id="KIY94896.1"/>
    </source>
</evidence>
<keyword evidence="2" id="KW-1185">Reference proteome</keyword>
<sequence length="384" mass="40526">MSEVHSISRYGGLVPDPPTAAPATFALRVVVLNIGLSKAPKSTLSIWADSPLEQQCGARADRTLEVPKLKANGGKFKALVEGLSAPAGPRTLRLFADSEGKINETSEANQITCNYTVTANPIANLGLVGVAWAPTNLVTADFAGLTGQTFDVVLTVQNSGSKEGSIGTVKFLSGLKNDTRVLSCGSPSSDFTVRFTDAIHPGKVKNYKVQGIPIFATPGLSMVQVLIDAEGRESDNIGRGYYKSLAAPLPAFYEVGTSRMTPRGLGPLKRGGTADLKITLRNGGNGPGAVGVVSAFANGDELPLDEFNCTTGRGAGWVSTSEFTAQVAVKAKAKVVVKGLRLPFSPGKYYAVMLLDSTCKNQDIYEAFEAVPSMSVIVVEYRIY</sequence>
<dbReference type="AlphaFoldDB" id="A0A0D2LZZ4"/>
<protein>
    <recommendedName>
        <fullName evidence="3">CARDB domain-containing protein</fullName>
    </recommendedName>
</protein>
<dbReference type="KEGG" id="mng:MNEG_13066"/>
<name>A0A0D2LZZ4_9CHLO</name>
<accession>A0A0D2LZZ4</accession>